<evidence type="ECO:0000256" key="2">
    <source>
        <dbReference type="SAM" id="Phobius"/>
    </source>
</evidence>
<feature type="region of interest" description="Disordered" evidence="1">
    <location>
        <begin position="1"/>
        <end position="70"/>
    </location>
</feature>
<dbReference type="EMBL" id="BRXX01000104">
    <property type="protein sequence ID" value="GMH90276.1"/>
    <property type="molecule type" value="Genomic_DNA"/>
</dbReference>
<dbReference type="AlphaFoldDB" id="A0A9W7BGY2"/>
<dbReference type="Proteomes" id="UP001165160">
    <property type="component" value="Unassembled WGS sequence"/>
</dbReference>
<evidence type="ECO:0000256" key="1">
    <source>
        <dbReference type="SAM" id="MobiDB-lite"/>
    </source>
</evidence>
<protein>
    <submittedName>
        <fullName evidence="3">Uncharacterized protein</fullName>
    </submittedName>
</protein>
<feature type="compositionally biased region" description="Basic and acidic residues" evidence="1">
    <location>
        <begin position="20"/>
        <end position="33"/>
    </location>
</feature>
<feature type="transmembrane region" description="Helical" evidence="2">
    <location>
        <begin position="245"/>
        <end position="270"/>
    </location>
</feature>
<gene>
    <name evidence="3" type="ORF">TrVE_jg4789</name>
</gene>
<reference evidence="4" key="1">
    <citation type="journal article" date="2023" name="Commun. Biol.">
        <title>Genome analysis of Parmales, the sister group of diatoms, reveals the evolutionary specialization of diatoms from phago-mixotrophs to photoautotrophs.</title>
        <authorList>
            <person name="Ban H."/>
            <person name="Sato S."/>
            <person name="Yoshikawa S."/>
            <person name="Yamada K."/>
            <person name="Nakamura Y."/>
            <person name="Ichinomiya M."/>
            <person name="Sato N."/>
            <person name="Blanc-Mathieu R."/>
            <person name="Endo H."/>
            <person name="Kuwata A."/>
            <person name="Ogata H."/>
        </authorList>
    </citation>
    <scope>NUCLEOTIDE SEQUENCE [LARGE SCALE GENOMIC DNA]</scope>
    <source>
        <strain evidence="4">NIES 3699</strain>
    </source>
</reference>
<name>A0A9W7BGY2_9STRA</name>
<evidence type="ECO:0000313" key="3">
    <source>
        <dbReference type="EMBL" id="GMH90276.1"/>
    </source>
</evidence>
<evidence type="ECO:0000313" key="4">
    <source>
        <dbReference type="Proteomes" id="UP001165160"/>
    </source>
</evidence>
<sequence>MIDLEMGEGGGSKGRSTNPMHEKKKLERGLSEKKFKKPLKKQTWTSVPAGIGRGSNANASEGVIPEDKPFNPSGMRGVNIGLGGAEVGARVGDLLGLNRGESVKAFGKVVKQEAGRVAGKGIGGGGGASAKAGVGGEALGKVIAGGGASLERLNIGINYLQNFGLVALIDVPWPDSFRGLFAFVRPFSFNLDLFGGYGNKVTIAAGLLRLTRVDPGYIASVIAVLIASYEEKFWFWKEVLMGEKALLAIVVHANISSWLAVGVAGVGWILSVICRPYWDRVEDLLDNLAR</sequence>
<comment type="caution">
    <text evidence="3">The sequence shown here is derived from an EMBL/GenBank/DDBJ whole genome shotgun (WGS) entry which is preliminary data.</text>
</comment>
<proteinExistence type="predicted"/>
<keyword evidence="2" id="KW-1133">Transmembrane helix</keyword>
<keyword evidence="2" id="KW-0812">Transmembrane</keyword>
<keyword evidence="4" id="KW-1185">Reference proteome</keyword>
<keyword evidence="2" id="KW-0472">Membrane</keyword>
<accession>A0A9W7BGY2</accession>
<organism evidence="3 4">
    <name type="scientific">Triparma verrucosa</name>
    <dbReference type="NCBI Taxonomy" id="1606542"/>
    <lineage>
        <taxon>Eukaryota</taxon>
        <taxon>Sar</taxon>
        <taxon>Stramenopiles</taxon>
        <taxon>Ochrophyta</taxon>
        <taxon>Bolidophyceae</taxon>
        <taxon>Parmales</taxon>
        <taxon>Triparmaceae</taxon>
        <taxon>Triparma</taxon>
    </lineage>
</organism>